<keyword evidence="3" id="KW-1185">Reference proteome</keyword>
<dbReference type="Gene3D" id="3.90.640.20">
    <property type="entry name" value="Heat-shock cognate protein, ATPase"/>
    <property type="match status" value="1"/>
</dbReference>
<evidence type="ECO:0000256" key="1">
    <source>
        <dbReference type="SAM" id="SignalP"/>
    </source>
</evidence>
<feature type="signal peptide" evidence="1">
    <location>
        <begin position="1"/>
        <end position="28"/>
    </location>
</feature>
<evidence type="ECO:0000313" key="2">
    <source>
        <dbReference type="EMBL" id="QLY30151.1"/>
    </source>
</evidence>
<feature type="chain" id="PRO_5027699152" evidence="1">
    <location>
        <begin position="29"/>
        <end position="231"/>
    </location>
</feature>
<sequence length="231" mass="24793">MTRKAAHYLIAALLAVLAVSAGRVIAHATPAPGEFYETTYTLEGADYKVQVPNVGIDGVDGAYYWARQDFNAAMNGYAEAFIGYAGDGYTVNTSVNYLYLGHHVLSGKIGVSVFQQQAAHPWEEFATHNTNTLTGEAITLSTLFSDLDGALQLLSSHANEELTWMFGADGYSRDAVSADAVNFDKWAVSDDGIRLYLGEVASHAAGNVVLTLAWKNFGSVLNPEMKDVVGA</sequence>
<gene>
    <name evidence="2" type="ORF">H0264_34125</name>
</gene>
<dbReference type="InterPro" id="IPR037126">
    <property type="entry name" value="PdaC/RsiV-like_sf"/>
</dbReference>
<accession>A0A7D6VA84</accession>
<organism evidence="2 3">
    <name type="scientific">Nocardia huaxiensis</name>
    <dbReference type="NCBI Taxonomy" id="2755382"/>
    <lineage>
        <taxon>Bacteria</taxon>
        <taxon>Bacillati</taxon>
        <taxon>Actinomycetota</taxon>
        <taxon>Actinomycetes</taxon>
        <taxon>Mycobacteriales</taxon>
        <taxon>Nocardiaceae</taxon>
        <taxon>Nocardia</taxon>
    </lineage>
</organism>
<reference evidence="2 3" key="1">
    <citation type="submission" date="2020-07" db="EMBL/GenBank/DDBJ databases">
        <authorList>
            <person name="Zhuang K."/>
            <person name="Ran Y."/>
        </authorList>
    </citation>
    <scope>NUCLEOTIDE SEQUENCE [LARGE SCALE GENOMIC DNA]</scope>
    <source>
        <strain evidence="2 3">WCH-YHL-001</strain>
    </source>
</reference>
<protein>
    <submittedName>
        <fullName evidence="2">DUF3298 domain-containing protein</fullName>
    </submittedName>
</protein>
<dbReference type="RefSeq" id="WP_181581350.1">
    <property type="nucleotide sequence ID" value="NZ_CP059399.1"/>
</dbReference>
<name>A0A7D6VA84_9NOCA</name>
<proteinExistence type="predicted"/>
<keyword evidence="1" id="KW-0732">Signal</keyword>
<dbReference type="AlphaFoldDB" id="A0A7D6VA84"/>
<dbReference type="Proteomes" id="UP000515512">
    <property type="component" value="Chromosome"/>
</dbReference>
<evidence type="ECO:0000313" key="3">
    <source>
        <dbReference type="Proteomes" id="UP000515512"/>
    </source>
</evidence>
<dbReference type="KEGG" id="nhu:H0264_34125"/>
<dbReference type="EMBL" id="CP059399">
    <property type="protein sequence ID" value="QLY30151.1"/>
    <property type="molecule type" value="Genomic_DNA"/>
</dbReference>